<proteinExistence type="predicted"/>
<feature type="compositionally biased region" description="Basic and acidic residues" evidence="1">
    <location>
        <begin position="52"/>
        <end position="71"/>
    </location>
</feature>
<name>A0A263BRF7_9BACI</name>
<keyword evidence="3" id="KW-1185">Reference proteome</keyword>
<organism evidence="2 3">
    <name type="scientific">Lottiidibacillus patelloidae</name>
    <dbReference type="NCBI Taxonomy" id="2670334"/>
    <lineage>
        <taxon>Bacteria</taxon>
        <taxon>Bacillati</taxon>
        <taxon>Bacillota</taxon>
        <taxon>Bacilli</taxon>
        <taxon>Bacillales</taxon>
        <taxon>Bacillaceae</taxon>
        <taxon>Lottiidibacillus</taxon>
    </lineage>
</organism>
<dbReference type="AlphaFoldDB" id="A0A263BRF7"/>
<feature type="region of interest" description="Disordered" evidence="1">
    <location>
        <begin position="1"/>
        <end position="71"/>
    </location>
</feature>
<evidence type="ECO:0000313" key="3">
    <source>
        <dbReference type="Proteomes" id="UP000217083"/>
    </source>
</evidence>
<reference evidence="2 3" key="2">
    <citation type="submission" date="2017-09" db="EMBL/GenBank/DDBJ databases">
        <title>Bacillus patelloidae sp. nov., isolated from the intestinal tract of a marine limpet.</title>
        <authorList>
            <person name="Liu R."/>
            <person name="Dong C."/>
            <person name="Shao Z."/>
        </authorList>
    </citation>
    <scope>NUCLEOTIDE SEQUENCE [LARGE SCALE GENOMIC DNA]</scope>
    <source>
        <strain evidence="2 3">SA5d-4</strain>
    </source>
</reference>
<dbReference type="Proteomes" id="UP000217083">
    <property type="component" value="Unassembled WGS sequence"/>
</dbReference>
<reference evidence="3" key="1">
    <citation type="submission" date="2017-08" db="EMBL/GenBank/DDBJ databases">
        <authorList>
            <person name="Huang Z."/>
        </authorList>
    </citation>
    <scope>NUCLEOTIDE SEQUENCE [LARGE SCALE GENOMIC DNA]</scope>
    <source>
        <strain evidence="3">SA5d-4</strain>
    </source>
</reference>
<comment type="caution">
    <text evidence="2">The sequence shown here is derived from an EMBL/GenBank/DDBJ whole genome shotgun (WGS) entry which is preliminary data.</text>
</comment>
<accession>A0A263BRF7</accession>
<evidence type="ECO:0000256" key="1">
    <source>
        <dbReference type="SAM" id="MobiDB-lite"/>
    </source>
</evidence>
<protein>
    <submittedName>
        <fullName evidence="2">Uncharacterized protein</fullName>
    </submittedName>
</protein>
<feature type="compositionally biased region" description="Gly residues" evidence="1">
    <location>
        <begin position="1"/>
        <end position="10"/>
    </location>
</feature>
<dbReference type="RefSeq" id="WP_094925757.1">
    <property type="nucleotide sequence ID" value="NZ_NPIA01000007.1"/>
</dbReference>
<evidence type="ECO:0000313" key="2">
    <source>
        <dbReference type="EMBL" id="OZM56291.1"/>
    </source>
</evidence>
<gene>
    <name evidence="2" type="ORF">CIB95_12820</name>
</gene>
<dbReference type="EMBL" id="NPIA01000007">
    <property type="protein sequence ID" value="OZM56291.1"/>
    <property type="molecule type" value="Genomic_DNA"/>
</dbReference>
<sequence>MIDEGLGGGQINRTSDKDKLKSPLSKQKHKKENEMIENFSEAISLGNEMEQLENKEELKEKGLTPDPDNTK</sequence>